<evidence type="ECO:0000313" key="2">
    <source>
        <dbReference type="EMBL" id="MYD91378.1"/>
    </source>
</evidence>
<name>A0A6B1DVV8_9CHLR</name>
<dbReference type="GO" id="GO:0017057">
    <property type="term" value="F:6-phosphogluconolactonase activity"/>
    <property type="evidence" value="ECO:0007669"/>
    <property type="project" value="TreeGrafter"/>
</dbReference>
<sequence length="364" mass="39506">MTDPSRTFLYVGTYTVSLPHVQATAQGIYAFERMADGLMQAIDWYPSLPNPTFLDVHSEHNLLFACGEVDDIEEFGGGGVSAHTFDPETGALTMVDRHASGGEWPCHVALDEARSRISLANYKSGSVQTIPFGDDGRFVEGAFNVQHEGSSVNQERQEGPHAHSTTLDPSGTFLIACDLGMDMARVYELDGADGPLTHRSDLVVRPGSGPRHFDFHPNSRWAYVLNELSATIDVCNWDGDAGTLTSIQTINTLPDDWDGPVSTADIHIHPSGKWAYNSNRGHDSITIFAVDADDGTLTLLGHESTRGKTPRNFALSPEGDRLYAANQDSDTIVVFALDQETGLLSATGEVIEAPTPVCLKFVLR</sequence>
<protein>
    <submittedName>
        <fullName evidence="2">Lactonase family protein</fullName>
    </submittedName>
</protein>
<dbReference type="InterPro" id="IPR019405">
    <property type="entry name" value="Lactonase_7-beta_prop"/>
</dbReference>
<dbReference type="Pfam" id="PF10282">
    <property type="entry name" value="Lactonase"/>
    <property type="match status" value="1"/>
</dbReference>
<reference evidence="2" key="1">
    <citation type="submission" date="2019-09" db="EMBL/GenBank/DDBJ databases">
        <title>Characterisation of the sponge microbiome using genome-centric metagenomics.</title>
        <authorList>
            <person name="Engelberts J.P."/>
            <person name="Robbins S.J."/>
            <person name="De Goeij J.M."/>
            <person name="Aranda M."/>
            <person name="Bell S.C."/>
            <person name="Webster N.S."/>
        </authorList>
    </citation>
    <scope>NUCLEOTIDE SEQUENCE</scope>
    <source>
        <strain evidence="2">SB0662_bin_9</strain>
    </source>
</reference>
<dbReference type="PANTHER" id="PTHR30344:SF1">
    <property type="entry name" value="6-PHOSPHOGLUCONOLACTONASE"/>
    <property type="match status" value="1"/>
</dbReference>
<dbReference type="SUPFAM" id="SSF51004">
    <property type="entry name" value="C-terminal (heme d1) domain of cytochrome cd1-nitrite reductase"/>
    <property type="match status" value="1"/>
</dbReference>
<accession>A0A6B1DVV8</accession>
<dbReference type="InterPro" id="IPR015943">
    <property type="entry name" value="WD40/YVTN_repeat-like_dom_sf"/>
</dbReference>
<dbReference type="PANTHER" id="PTHR30344">
    <property type="entry name" value="6-PHOSPHOGLUCONOLACTONASE-RELATED"/>
    <property type="match status" value="1"/>
</dbReference>
<comment type="similarity">
    <text evidence="1">Belongs to the cycloisomerase 2 family.</text>
</comment>
<proteinExistence type="inferred from homology"/>
<dbReference type="FunFam" id="2.130.10.10:FF:000306">
    <property type="entry name" value="3-carboxymuconate cyclase"/>
    <property type="match status" value="1"/>
</dbReference>
<evidence type="ECO:0000256" key="1">
    <source>
        <dbReference type="ARBA" id="ARBA00005564"/>
    </source>
</evidence>
<comment type="caution">
    <text evidence="2">The sequence shown here is derived from an EMBL/GenBank/DDBJ whole genome shotgun (WGS) entry which is preliminary data.</text>
</comment>
<dbReference type="Gene3D" id="2.130.10.10">
    <property type="entry name" value="YVTN repeat-like/Quinoprotein amine dehydrogenase"/>
    <property type="match status" value="1"/>
</dbReference>
<dbReference type="InterPro" id="IPR011048">
    <property type="entry name" value="Haem_d1_sf"/>
</dbReference>
<organism evidence="2">
    <name type="scientific">Caldilineaceae bacterium SB0662_bin_9</name>
    <dbReference type="NCBI Taxonomy" id="2605258"/>
    <lineage>
        <taxon>Bacteria</taxon>
        <taxon>Bacillati</taxon>
        <taxon>Chloroflexota</taxon>
        <taxon>Caldilineae</taxon>
        <taxon>Caldilineales</taxon>
        <taxon>Caldilineaceae</taxon>
    </lineage>
</organism>
<dbReference type="AlphaFoldDB" id="A0A6B1DVV8"/>
<dbReference type="EMBL" id="VXPY01000094">
    <property type="protein sequence ID" value="MYD91378.1"/>
    <property type="molecule type" value="Genomic_DNA"/>
</dbReference>
<dbReference type="InterPro" id="IPR050282">
    <property type="entry name" value="Cycloisomerase_2"/>
</dbReference>
<gene>
    <name evidence="2" type="ORF">F4Y08_13750</name>
</gene>